<reference evidence="2 3" key="1">
    <citation type="journal article" date="2012" name="PLoS Pathog.">
        <title>Diverse lifestyles and strategies of plant pathogenesis encoded in the genomes of eighteen Dothideomycetes fungi.</title>
        <authorList>
            <person name="Ohm R.A."/>
            <person name="Feau N."/>
            <person name="Henrissat B."/>
            <person name="Schoch C.L."/>
            <person name="Horwitz B.A."/>
            <person name="Barry K.W."/>
            <person name="Condon B.J."/>
            <person name="Copeland A.C."/>
            <person name="Dhillon B."/>
            <person name="Glaser F."/>
            <person name="Hesse C.N."/>
            <person name="Kosti I."/>
            <person name="LaButti K."/>
            <person name="Lindquist E.A."/>
            <person name="Lucas S."/>
            <person name="Salamov A.A."/>
            <person name="Bradshaw R.E."/>
            <person name="Ciuffetti L."/>
            <person name="Hamelin R.C."/>
            <person name="Kema G.H.J."/>
            <person name="Lawrence C."/>
            <person name="Scott J.A."/>
            <person name="Spatafora J.W."/>
            <person name="Turgeon B.G."/>
            <person name="de Wit P.J.G.M."/>
            <person name="Zhong S."/>
            <person name="Goodwin S.B."/>
            <person name="Grigoriev I.V."/>
        </authorList>
    </citation>
    <scope>NUCLEOTIDE SEQUENCE [LARGE SCALE GENOMIC DNA]</scope>
    <source>
        <strain evidence="2 3">SO2202</strain>
    </source>
</reference>
<organism evidence="2 3">
    <name type="scientific">Sphaerulina musiva (strain SO2202)</name>
    <name type="common">Poplar stem canker fungus</name>
    <name type="synonym">Septoria musiva</name>
    <dbReference type="NCBI Taxonomy" id="692275"/>
    <lineage>
        <taxon>Eukaryota</taxon>
        <taxon>Fungi</taxon>
        <taxon>Dikarya</taxon>
        <taxon>Ascomycota</taxon>
        <taxon>Pezizomycotina</taxon>
        <taxon>Dothideomycetes</taxon>
        <taxon>Dothideomycetidae</taxon>
        <taxon>Mycosphaerellales</taxon>
        <taxon>Mycosphaerellaceae</taxon>
        <taxon>Sphaerulina</taxon>
    </lineage>
</organism>
<feature type="transmembrane region" description="Helical" evidence="1">
    <location>
        <begin position="208"/>
        <end position="229"/>
    </location>
</feature>
<dbReference type="PANTHER" id="PTHR38421:SF1">
    <property type="entry name" value="TRANSMEMBRANE PROTEIN"/>
    <property type="match status" value="1"/>
</dbReference>
<dbReference type="HOGENOM" id="CLU_045443_0_0_1"/>
<dbReference type="AlphaFoldDB" id="M3BXW8"/>
<accession>M3BXW8</accession>
<keyword evidence="3" id="KW-1185">Reference proteome</keyword>
<name>M3BXW8_SPHMS</name>
<evidence type="ECO:0000313" key="2">
    <source>
        <dbReference type="EMBL" id="EMF12906.1"/>
    </source>
</evidence>
<feature type="transmembrane region" description="Helical" evidence="1">
    <location>
        <begin position="44"/>
        <end position="69"/>
    </location>
</feature>
<keyword evidence="1" id="KW-1133">Transmembrane helix</keyword>
<dbReference type="OMA" id="FMESLKW"/>
<dbReference type="PANTHER" id="PTHR38421">
    <property type="entry name" value="TRANSMEMBRANE PROTEIN USGS"/>
    <property type="match status" value="1"/>
</dbReference>
<keyword evidence="1" id="KW-0812">Transmembrane</keyword>
<keyword evidence="1" id="KW-0472">Membrane</keyword>
<dbReference type="Proteomes" id="UP000016931">
    <property type="component" value="Unassembled WGS sequence"/>
</dbReference>
<dbReference type="OrthoDB" id="10041630at2759"/>
<proteinExistence type="predicted"/>
<evidence type="ECO:0000313" key="3">
    <source>
        <dbReference type="Proteomes" id="UP000016931"/>
    </source>
</evidence>
<feature type="transmembrane region" description="Helical" evidence="1">
    <location>
        <begin position="182"/>
        <end position="202"/>
    </location>
</feature>
<dbReference type="eggNOG" id="ENOG502QW50">
    <property type="taxonomic scope" value="Eukaryota"/>
</dbReference>
<gene>
    <name evidence="2" type="ORF">SEPMUDRAFT_149446</name>
</gene>
<dbReference type="RefSeq" id="XP_016761027.1">
    <property type="nucleotide sequence ID" value="XM_016905555.1"/>
</dbReference>
<evidence type="ECO:0000256" key="1">
    <source>
        <dbReference type="SAM" id="Phobius"/>
    </source>
</evidence>
<protein>
    <recommendedName>
        <fullName evidence="4">Transmembrane protein UsgS</fullName>
    </recommendedName>
</protein>
<feature type="transmembrane region" description="Helical" evidence="1">
    <location>
        <begin position="276"/>
        <end position="301"/>
    </location>
</feature>
<sequence length="372" mass="42478">MSRYASFGSFELNSIVRGAQLTVVGANRALQNPGIFTSELYRQAALAVACGLAIRMLVAIPTIGIRIFIKFLGLFTDLSGAKWDEEIIEGISFIENSVLQVPFFLMSFIRQLSPAMDHMFMDSLQWVDQTYAQKHKTDDPSQLRAMYYPNLKLYSELAPSTKTKKDPYQALKAFGYRFGKKAVVSLGVYLLSLLPYIGRYVLPAASFYTFHQAVGLQPALLLFASSLFLPKRYLVMFLQSYFSSRTLMRELLEPYFSRVRYTPEQKKQWFHDREGVLFGFAFAFVSFLKIPLLGVLIYGIAEASTAYLITKITEPPPEPQQAEKFKQEDIHWKNKHEFVSLPLDAIDKFNMTLKEKSHAHTESEIKAGRQFT</sequence>
<dbReference type="GeneID" id="27902692"/>
<evidence type="ECO:0008006" key="4">
    <source>
        <dbReference type="Google" id="ProtNLM"/>
    </source>
</evidence>
<dbReference type="EMBL" id="KB456264">
    <property type="protein sequence ID" value="EMF12906.1"/>
    <property type="molecule type" value="Genomic_DNA"/>
</dbReference>